<proteinExistence type="predicted"/>
<dbReference type="AlphaFoldDB" id="X1VR96"/>
<dbReference type="PANTHER" id="PTHR12128:SF66">
    <property type="entry name" value="4-HYDROXY-2-OXOGLUTARATE ALDOLASE, MITOCHONDRIAL"/>
    <property type="match status" value="1"/>
</dbReference>
<feature type="non-terminal residue" evidence="2">
    <location>
        <position position="189"/>
    </location>
</feature>
<evidence type="ECO:0000313" key="2">
    <source>
        <dbReference type="EMBL" id="GAJ22972.1"/>
    </source>
</evidence>
<dbReference type="InterPro" id="IPR002220">
    <property type="entry name" value="DapA-like"/>
</dbReference>
<comment type="caution">
    <text evidence="2">The sequence shown here is derived from an EMBL/GenBank/DDBJ whole genome shotgun (WGS) entry which is preliminary data.</text>
</comment>
<gene>
    <name evidence="2" type="ORF">S12H4_57428</name>
</gene>
<dbReference type="EMBL" id="BARW01037142">
    <property type="protein sequence ID" value="GAJ22972.1"/>
    <property type="molecule type" value="Genomic_DNA"/>
</dbReference>
<name>X1VR96_9ZZZZ</name>
<dbReference type="InterPro" id="IPR013785">
    <property type="entry name" value="Aldolase_TIM"/>
</dbReference>
<dbReference type="Pfam" id="PF00701">
    <property type="entry name" value="DHDPS"/>
    <property type="match status" value="1"/>
</dbReference>
<sequence length="189" mass="20664">MSMSLNELKKRLKGIVPVQFCPYTKGGEVDIEGLRENTKFLLDFVKDGNKDVVLMTNGSTTEFYANSVEEQKKVIKTVVDTVAGQIPVVAGAMQAGAKLTIELVKYAEEVGADCAMVVLPYYHTPTKEGLYRYYQEVAKAVNIGIMIYNNADVSGALIPPDLMARLSKIDNIIAVKDNATNAADYAFKA</sequence>
<evidence type="ECO:0000256" key="1">
    <source>
        <dbReference type="ARBA" id="ARBA00023239"/>
    </source>
</evidence>
<evidence type="ECO:0008006" key="3">
    <source>
        <dbReference type="Google" id="ProtNLM"/>
    </source>
</evidence>
<reference evidence="2" key="1">
    <citation type="journal article" date="2014" name="Front. Microbiol.">
        <title>High frequency of phylogenetically diverse reductive dehalogenase-homologous genes in deep subseafloor sedimentary metagenomes.</title>
        <authorList>
            <person name="Kawai M."/>
            <person name="Futagami T."/>
            <person name="Toyoda A."/>
            <person name="Takaki Y."/>
            <person name="Nishi S."/>
            <person name="Hori S."/>
            <person name="Arai W."/>
            <person name="Tsubouchi T."/>
            <person name="Morono Y."/>
            <person name="Uchiyama I."/>
            <person name="Ito T."/>
            <person name="Fujiyama A."/>
            <person name="Inagaki F."/>
            <person name="Takami H."/>
        </authorList>
    </citation>
    <scope>NUCLEOTIDE SEQUENCE</scope>
    <source>
        <strain evidence="2">Expedition CK06-06</strain>
    </source>
</reference>
<organism evidence="2">
    <name type="scientific">marine sediment metagenome</name>
    <dbReference type="NCBI Taxonomy" id="412755"/>
    <lineage>
        <taxon>unclassified sequences</taxon>
        <taxon>metagenomes</taxon>
        <taxon>ecological metagenomes</taxon>
    </lineage>
</organism>
<dbReference type="PANTHER" id="PTHR12128">
    <property type="entry name" value="DIHYDRODIPICOLINATE SYNTHASE"/>
    <property type="match status" value="1"/>
</dbReference>
<dbReference type="PRINTS" id="PR00146">
    <property type="entry name" value="DHPICSNTHASE"/>
</dbReference>
<protein>
    <recommendedName>
        <fullName evidence="3">Dihydrodipicolinate synthase</fullName>
    </recommendedName>
</protein>
<dbReference type="SMART" id="SM01130">
    <property type="entry name" value="DHDPS"/>
    <property type="match status" value="1"/>
</dbReference>
<keyword evidence="1" id="KW-0456">Lyase</keyword>
<dbReference type="Gene3D" id="3.20.20.70">
    <property type="entry name" value="Aldolase class I"/>
    <property type="match status" value="1"/>
</dbReference>
<dbReference type="CDD" id="cd00408">
    <property type="entry name" value="DHDPS-like"/>
    <property type="match status" value="1"/>
</dbReference>
<dbReference type="GO" id="GO:0008840">
    <property type="term" value="F:4-hydroxy-tetrahydrodipicolinate synthase activity"/>
    <property type="evidence" value="ECO:0007669"/>
    <property type="project" value="TreeGrafter"/>
</dbReference>
<accession>X1VR96</accession>
<dbReference type="SUPFAM" id="SSF51569">
    <property type="entry name" value="Aldolase"/>
    <property type="match status" value="1"/>
</dbReference>